<dbReference type="GO" id="GO:0022857">
    <property type="term" value="F:transmembrane transporter activity"/>
    <property type="evidence" value="ECO:0007669"/>
    <property type="project" value="InterPro"/>
</dbReference>
<evidence type="ECO:0000256" key="4">
    <source>
        <dbReference type="ARBA" id="ARBA00022989"/>
    </source>
</evidence>
<dbReference type="InterPro" id="IPR011701">
    <property type="entry name" value="MFS"/>
</dbReference>
<feature type="region of interest" description="Disordered" evidence="8">
    <location>
        <begin position="211"/>
        <end position="257"/>
    </location>
</feature>
<dbReference type="CDD" id="cd02440">
    <property type="entry name" value="AdoMet_MTases"/>
    <property type="match status" value="1"/>
</dbReference>
<sequence>MSTTATSTPLPVGRLVGVGAVVFFANAALLVLQLVAGRLLAPFIGSSLETWTSIIGVFLAGIALGNAFGGKLADRYPTPRTLAVLLALGAVAALWMVLFPMLLASSGAYRALPLGPRIPILAAVLCLPAGFVLSLLTPLAIKLGLPDVAHTGRVAGLIFSLSTLGCLLGNYLTGFYLIPTLSINALVLASAGALLALAGASLLLVGPAEPTPPAPLPEGKGEEGLRSPNNSGESEEASRGVTPLPSGRGDGGVGSSPNPHAFPDIRQAYLIVFLASFCGMTLELTASRVLAQSLGVSLFTWTGIIGVMLAGTALGNFTGGQIADRAARPGNKLSPRFFLAATLILAGGASIFLFVAMALVTRFRVFDDWGPITQVMGWTFSMFFLPMFMLGLVSPQVIRLAVPDAAHVGRVAGRVYAWSTFGAIVGTFAAGYVLLSAIGMYPTLLGVALVLTLSSLLVVNIWKDTQAAIRADAATVAQNTAGAGALLYLFSIALGGIVGGFILTGRGQKDEYLAQVESNYYTIRVSRAYGSRVPESALSMNLDRLLHSVVDPEDPTYLYYEHEHIQMEFLRLARAGAPEPRVLVIGGGGYTFPRYAMEALPESHVDVVEIDPKVTRVAREHMGLKEYPHLRAVHMDGRQYVAERAAPGSYDLVVQDAVNDLSVPAHLMTKEYNDAVKAALKPGGVYLLTIIDSIESGKLWKAAMATLARTFPAENVVLLTPHRVPPSGTADGNTWDQTRQVLVIYASDKPFSPDAMRAAVADQLAPPFAAGITVGAAPRGDAAQVALTAAAEPLARLGTPFHTVVVPPDRLKTFTDREPGVVLTDQFCPVDNLMAEVFRNRNK</sequence>
<organism evidence="11 12">
    <name type="scientific">Frigoriglobus tundricola</name>
    <dbReference type="NCBI Taxonomy" id="2774151"/>
    <lineage>
        <taxon>Bacteria</taxon>
        <taxon>Pseudomonadati</taxon>
        <taxon>Planctomycetota</taxon>
        <taxon>Planctomycetia</taxon>
        <taxon>Gemmatales</taxon>
        <taxon>Gemmataceae</taxon>
        <taxon>Frigoriglobus</taxon>
    </lineage>
</organism>
<keyword evidence="4 9" id="KW-1133">Transmembrane helix</keyword>
<dbReference type="Pfam" id="PF07690">
    <property type="entry name" value="MFS_1"/>
    <property type="match status" value="1"/>
</dbReference>
<feature type="transmembrane region" description="Helical" evidence="9">
    <location>
        <begin position="81"/>
        <end position="103"/>
    </location>
</feature>
<keyword evidence="6 9" id="KW-0472">Membrane</keyword>
<feature type="transmembrane region" description="Helical" evidence="9">
    <location>
        <begin position="183"/>
        <end position="205"/>
    </location>
</feature>
<feature type="transmembrane region" description="Helical" evidence="9">
    <location>
        <begin position="337"/>
        <end position="360"/>
    </location>
</feature>
<evidence type="ECO:0000256" key="6">
    <source>
        <dbReference type="ARBA" id="ARBA00023136"/>
    </source>
</evidence>
<dbReference type="PROSITE" id="PS51006">
    <property type="entry name" value="PABS_2"/>
    <property type="match status" value="1"/>
</dbReference>
<dbReference type="KEGG" id="ftj:FTUN_1803"/>
<reference evidence="12" key="1">
    <citation type="submission" date="2020-05" db="EMBL/GenBank/DDBJ databases">
        <title>Frigoriglobus tundricola gen. nov., sp. nov., a psychrotolerant cellulolytic planctomycete of the family Gemmataceae with two divergent copies of 16S rRNA gene.</title>
        <authorList>
            <person name="Kulichevskaya I.S."/>
            <person name="Ivanova A.A."/>
            <person name="Naumoff D.G."/>
            <person name="Beletsky A.V."/>
            <person name="Rijpstra W.I.C."/>
            <person name="Sinninghe Damste J.S."/>
            <person name="Mardanov A.V."/>
            <person name="Ravin N.V."/>
            <person name="Dedysh S.N."/>
        </authorList>
    </citation>
    <scope>NUCLEOTIDE SEQUENCE [LARGE SCALE GENOMIC DNA]</scope>
    <source>
        <strain evidence="12">PL17</strain>
    </source>
</reference>
<dbReference type="Gene3D" id="1.20.1250.20">
    <property type="entry name" value="MFS general substrate transporter like domains"/>
    <property type="match status" value="1"/>
</dbReference>
<dbReference type="PANTHER" id="PTHR43317:SF1">
    <property type="entry name" value="THERMOSPERMINE SYNTHASE ACAULIS5"/>
    <property type="match status" value="1"/>
</dbReference>
<dbReference type="Proteomes" id="UP000503447">
    <property type="component" value="Chromosome"/>
</dbReference>
<feature type="domain" description="PABS" evidence="10">
    <location>
        <begin position="581"/>
        <end position="742"/>
    </location>
</feature>
<feature type="transmembrane region" description="Helical" evidence="9">
    <location>
        <begin position="415"/>
        <end position="435"/>
    </location>
</feature>
<dbReference type="InterPro" id="IPR036259">
    <property type="entry name" value="MFS_trans_sf"/>
</dbReference>
<evidence type="ECO:0000259" key="10">
    <source>
        <dbReference type="PROSITE" id="PS51006"/>
    </source>
</evidence>
<evidence type="ECO:0000256" key="8">
    <source>
        <dbReference type="SAM" id="MobiDB-lite"/>
    </source>
</evidence>
<dbReference type="EMBL" id="CP053452">
    <property type="protein sequence ID" value="QJW94283.1"/>
    <property type="molecule type" value="Genomic_DNA"/>
</dbReference>
<dbReference type="GO" id="GO:0010487">
    <property type="term" value="F:thermospermine synthase activity"/>
    <property type="evidence" value="ECO:0007669"/>
    <property type="project" value="TreeGrafter"/>
</dbReference>
<accession>A0A6M5YLV2</accession>
<evidence type="ECO:0000256" key="2">
    <source>
        <dbReference type="ARBA" id="ARBA00022679"/>
    </source>
</evidence>
<dbReference type="SUPFAM" id="SSF103473">
    <property type="entry name" value="MFS general substrate transporter"/>
    <property type="match status" value="1"/>
</dbReference>
<dbReference type="InterPro" id="IPR030374">
    <property type="entry name" value="PABS"/>
</dbReference>
<evidence type="ECO:0000256" key="5">
    <source>
        <dbReference type="ARBA" id="ARBA00023115"/>
    </source>
</evidence>
<dbReference type="InterPro" id="IPR029063">
    <property type="entry name" value="SAM-dependent_MTases_sf"/>
</dbReference>
<evidence type="ECO:0000313" key="11">
    <source>
        <dbReference type="EMBL" id="QJW94283.1"/>
    </source>
</evidence>
<dbReference type="NCBIfam" id="NF037959">
    <property type="entry name" value="MFS_SpdSyn"/>
    <property type="match status" value="2"/>
</dbReference>
<keyword evidence="12" id="KW-1185">Reference proteome</keyword>
<keyword evidence="2 7" id="KW-0808">Transferase</keyword>
<comment type="similarity">
    <text evidence="1">Belongs to the spermidine/spermine synthase family.</text>
</comment>
<dbReference type="SUPFAM" id="SSF53335">
    <property type="entry name" value="S-adenosyl-L-methionine-dependent methyltransferases"/>
    <property type="match status" value="1"/>
</dbReference>
<feature type="transmembrane region" description="Helical" evidence="9">
    <location>
        <begin position="372"/>
        <end position="394"/>
    </location>
</feature>
<evidence type="ECO:0000256" key="3">
    <source>
        <dbReference type="ARBA" id="ARBA00022692"/>
    </source>
</evidence>
<feature type="transmembrane region" description="Helical" evidence="9">
    <location>
        <begin position="48"/>
        <end position="69"/>
    </location>
</feature>
<keyword evidence="5 7" id="KW-0620">Polyamine biosynthesis</keyword>
<evidence type="ECO:0000256" key="1">
    <source>
        <dbReference type="ARBA" id="ARBA00007867"/>
    </source>
</evidence>
<evidence type="ECO:0000256" key="7">
    <source>
        <dbReference type="PROSITE-ProRule" id="PRU00354"/>
    </source>
</evidence>
<gene>
    <name evidence="11" type="ORF">FTUN_1803</name>
</gene>
<protein>
    <recommendedName>
        <fullName evidence="10">PABS domain-containing protein</fullName>
    </recommendedName>
</protein>
<feature type="transmembrane region" description="Helical" evidence="9">
    <location>
        <begin position="118"/>
        <end position="141"/>
    </location>
</feature>
<keyword evidence="3 9" id="KW-0812">Transmembrane</keyword>
<dbReference type="Pfam" id="PF01564">
    <property type="entry name" value="Spermine_synth"/>
    <property type="match status" value="1"/>
</dbReference>
<feature type="transmembrane region" description="Helical" evidence="9">
    <location>
        <begin position="268"/>
        <end position="286"/>
    </location>
</feature>
<name>A0A6M5YLV2_9BACT</name>
<feature type="active site" description="Proton acceptor" evidence="7">
    <location>
        <position position="656"/>
    </location>
</feature>
<feature type="transmembrane region" description="Helical" evidence="9">
    <location>
        <begin position="483"/>
        <end position="503"/>
    </location>
</feature>
<feature type="transmembrane region" description="Helical" evidence="9">
    <location>
        <begin position="441"/>
        <end position="462"/>
    </location>
</feature>
<dbReference type="GO" id="GO:0006596">
    <property type="term" value="P:polyamine biosynthetic process"/>
    <property type="evidence" value="ECO:0007669"/>
    <property type="project" value="UniProtKB-UniRule"/>
</dbReference>
<evidence type="ECO:0000256" key="9">
    <source>
        <dbReference type="SAM" id="Phobius"/>
    </source>
</evidence>
<dbReference type="RefSeq" id="WP_171470314.1">
    <property type="nucleotide sequence ID" value="NZ_CP053452.2"/>
</dbReference>
<feature type="transmembrane region" description="Helical" evidence="9">
    <location>
        <begin position="153"/>
        <end position="177"/>
    </location>
</feature>
<feature type="transmembrane region" description="Helical" evidence="9">
    <location>
        <begin position="298"/>
        <end position="317"/>
    </location>
</feature>
<dbReference type="AlphaFoldDB" id="A0A6M5YLV2"/>
<proteinExistence type="inferred from homology"/>
<dbReference type="Gene3D" id="3.40.50.150">
    <property type="entry name" value="Vaccinia Virus protein VP39"/>
    <property type="match status" value="1"/>
</dbReference>
<dbReference type="PANTHER" id="PTHR43317">
    <property type="entry name" value="THERMOSPERMINE SYNTHASE ACAULIS5"/>
    <property type="match status" value="1"/>
</dbReference>
<evidence type="ECO:0000313" key="12">
    <source>
        <dbReference type="Proteomes" id="UP000503447"/>
    </source>
</evidence>
<feature type="transmembrane region" description="Helical" evidence="9">
    <location>
        <begin position="12"/>
        <end position="36"/>
    </location>
</feature>